<dbReference type="FunFam" id="2.130.10.10:FF:000197">
    <property type="entry name" value="Coronin"/>
    <property type="match status" value="1"/>
</dbReference>
<evidence type="ECO:0000256" key="6">
    <source>
        <dbReference type="ARBA" id="ARBA00023054"/>
    </source>
</evidence>
<proteinExistence type="inferred from homology"/>
<dbReference type="InterPro" id="IPR052007">
    <property type="entry name" value="Bud4"/>
</dbReference>
<dbReference type="Pfam" id="PF00169">
    <property type="entry name" value="PH"/>
    <property type="match status" value="1"/>
</dbReference>
<name>A0A9Q0BFC6_9HYPO</name>
<comment type="subunit">
    <text evidence="9">Binds to F-actin.</text>
</comment>
<comment type="similarity">
    <text evidence="1">Belongs to the WD repeat coronin family.</text>
</comment>
<reference evidence="13" key="2">
    <citation type="submission" date="2022-07" db="EMBL/GenBank/DDBJ databases">
        <authorList>
            <person name="Goncalves M.F.M."/>
            <person name="Hilario S."/>
            <person name="Van De Peer Y."/>
            <person name="Esteves A.C."/>
            <person name="Alves A."/>
        </authorList>
    </citation>
    <scope>NUCLEOTIDE SEQUENCE</scope>
    <source>
        <strain evidence="13">MUM 19.33</strain>
    </source>
</reference>
<dbReference type="Pfam" id="PF08174">
    <property type="entry name" value="Anillin"/>
    <property type="match status" value="1"/>
</dbReference>
<feature type="repeat" description="WD" evidence="10">
    <location>
        <begin position="1400"/>
        <end position="1442"/>
    </location>
</feature>
<feature type="repeat" description="WD" evidence="10">
    <location>
        <begin position="1498"/>
        <end position="1539"/>
    </location>
</feature>
<feature type="compositionally biased region" description="Basic and acidic residues" evidence="11">
    <location>
        <begin position="642"/>
        <end position="696"/>
    </location>
</feature>
<dbReference type="PROSITE" id="PS50294">
    <property type="entry name" value="WD_REPEATS_REGION"/>
    <property type="match status" value="3"/>
</dbReference>
<feature type="region of interest" description="Disordered" evidence="11">
    <location>
        <begin position="1907"/>
        <end position="1936"/>
    </location>
</feature>
<dbReference type="SUPFAM" id="SSF50729">
    <property type="entry name" value="PH domain-like"/>
    <property type="match status" value="1"/>
</dbReference>
<dbReference type="Gene3D" id="2.30.29.30">
    <property type="entry name" value="Pleckstrin-homology domain (PH domain)/Phosphotyrosine-binding domain (PTB)"/>
    <property type="match status" value="1"/>
</dbReference>
<dbReference type="InterPro" id="IPR001680">
    <property type="entry name" value="WD40_rpt"/>
</dbReference>
<evidence type="ECO:0000256" key="10">
    <source>
        <dbReference type="PROSITE-ProRule" id="PRU00221"/>
    </source>
</evidence>
<keyword evidence="8" id="KW-0131">Cell cycle</keyword>
<accession>A0A9Q0BFC6</accession>
<keyword evidence="3 10" id="KW-0853">WD repeat</keyword>
<reference evidence="13" key="1">
    <citation type="journal article" date="2021" name="J Fungi (Basel)">
        <title>Genomic and Metabolomic Analyses of the Marine Fungus Emericellopsis cladophorae: Insights into Saltwater Adaptability Mechanisms and Its Biosynthetic Potential.</title>
        <authorList>
            <person name="Goncalves M.F.M."/>
            <person name="Hilario S."/>
            <person name="Van de Peer Y."/>
            <person name="Esteves A.C."/>
            <person name="Alves A."/>
        </authorList>
    </citation>
    <scope>NUCLEOTIDE SEQUENCE</scope>
    <source>
        <strain evidence="13">MUM 19.33</strain>
    </source>
</reference>
<feature type="compositionally biased region" description="Low complexity" evidence="11">
    <location>
        <begin position="90"/>
        <end position="101"/>
    </location>
</feature>
<feature type="compositionally biased region" description="Basic and acidic residues" evidence="11">
    <location>
        <begin position="602"/>
        <end position="613"/>
    </location>
</feature>
<feature type="compositionally biased region" description="Pro residues" evidence="11">
    <location>
        <begin position="1746"/>
        <end position="1771"/>
    </location>
</feature>
<dbReference type="PRINTS" id="PR00320">
    <property type="entry name" value="GPROTEINBRPT"/>
</dbReference>
<dbReference type="SMART" id="SM00320">
    <property type="entry name" value="WD40"/>
    <property type="match status" value="4"/>
</dbReference>
<feature type="region of interest" description="Disordered" evidence="11">
    <location>
        <begin position="1737"/>
        <end position="1877"/>
    </location>
</feature>
<dbReference type="InterPro" id="IPR015048">
    <property type="entry name" value="DUF1899"/>
</dbReference>
<dbReference type="SMART" id="SM00233">
    <property type="entry name" value="PH"/>
    <property type="match status" value="1"/>
</dbReference>
<feature type="region of interest" description="Disordered" evidence="11">
    <location>
        <begin position="242"/>
        <end position="402"/>
    </location>
</feature>
<feature type="compositionally biased region" description="Low complexity" evidence="11">
    <location>
        <begin position="1822"/>
        <end position="1849"/>
    </location>
</feature>
<dbReference type="FunFam" id="2.30.29.30:FF:000311">
    <property type="entry name" value="GTP binding protein (Bud4)"/>
    <property type="match status" value="1"/>
</dbReference>
<gene>
    <name evidence="13" type="ORF">J7T54_002401</name>
</gene>
<dbReference type="PROSITE" id="PS00678">
    <property type="entry name" value="WD_REPEATS_1"/>
    <property type="match status" value="3"/>
</dbReference>
<feature type="region of interest" description="Disordered" evidence="11">
    <location>
        <begin position="1045"/>
        <end position="1065"/>
    </location>
</feature>
<feature type="compositionally biased region" description="Polar residues" evidence="11">
    <location>
        <begin position="499"/>
        <end position="516"/>
    </location>
</feature>
<comment type="caution">
    <text evidence="13">The sequence shown here is derived from an EMBL/GenBank/DDBJ whole genome shotgun (WGS) entry which is preliminary data.</text>
</comment>
<protein>
    <submittedName>
        <fullName evidence="13">Bud site selection protein-like protein</fullName>
    </submittedName>
</protein>
<dbReference type="Gene3D" id="2.130.10.10">
    <property type="entry name" value="YVTN repeat-like/Quinoprotein amine dehydrogenase"/>
    <property type="match status" value="1"/>
</dbReference>
<dbReference type="InterPro" id="IPR020472">
    <property type="entry name" value="WD40_PAC1"/>
</dbReference>
<feature type="region of interest" description="Disordered" evidence="11">
    <location>
        <begin position="853"/>
        <end position="932"/>
    </location>
</feature>
<evidence type="ECO:0000256" key="2">
    <source>
        <dbReference type="ARBA" id="ARBA00022553"/>
    </source>
</evidence>
<feature type="compositionally biased region" description="Acidic residues" evidence="11">
    <location>
        <begin position="1789"/>
        <end position="1802"/>
    </location>
</feature>
<evidence type="ECO:0000256" key="1">
    <source>
        <dbReference type="ARBA" id="ARBA00009482"/>
    </source>
</evidence>
<keyword evidence="7" id="KW-0009">Actin-binding</keyword>
<feature type="compositionally biased region" description="Basic and acidic residues" evidence="11">
    <location>
        <begin position="327"/>
        <end position="345"/>
    </location>
</feature>
<dbReference type="PROSITE" id="PS50003">
    <property type="entry name" value="PH_DOMAIN"/>
    <property type="match status" value="1"/>
</dbReference>
<feature type="domain" description="PH" evidence="12">
    <location>
        <begin position="1182"/>
        <end position="1303"/>
    </location>
</feature>
<evidence type="ECO:0000259" key="12">
    <source>
        <dbReference type="PROSITE" id="PS50003"/>
    </source>
</evidence>
<keyword evidence="5" id="KW-0677">Repeat</keyword>
<dbReference type="GO" id="GO:0051301">
    <property type="term" value="P:cell division"/>
    <property type="evidence" value="ECO:0007669"/>
    <property type="project" value="UniProtKB-KW"/>
</dbReference>
<feature type="compositionally biased region" description="Polar residues" evidence="11">
    <location>
        <begin position="1868"/>
        <end position="1877"/>
    </location>
</feature>
<evidence type="ECO:0000256" key="11">
    <source>
        <dbReference type="SAM" id="MobiDB-lite"/>
    </source>
</evidence>
<evidence type="ECO:0000256" key="7">
    <source>
        <dbReference type="ARBA" id="ARBA00023203"/>
    </source>
</evidence>
<dbReference type="Pfam" id="PF00400">
    <property type="entry name" value="WD40"/>
    <property type="match status" value="3"/>
</dbReference>
<dbReference type="OrthoDB" id="2123378at2759"/>
<keyword evidence="4" id="KW-0132">Cell division</keyword>
<evidence type="ECO:0000313" key="14">
    <source>
        <dbReference type="Proteomes" id="UP001055219"/>
    </source>
</evidence>
<dbReference type="EMBL" id="JAGIXG020000015">
    <property type="protein sequence ID" value="KAI6782164.1"/>
    <property type="molecule type" value="Genomic_DNA"/>
</dbReference>
<dbReference type="InterPro" id="IPR015943">
    <property type="entry name" value="WD40/YVTN_repeat-like_dom_sf"/>
</dbReference>
<dbReference type="GeneID" id="75828913"/>
<dbReference type="RefSeq" id="XP_051363020.1">
    <property type="nucleotide sequence ID" value="XM_051505576.1"/>
</dbReference>
<feature type="compositionally biased region" description="Acidic residues" evidence="11">
    <location>
        <begin position="536"/>
        <end position="547"/>
    </location>
</feature>
<sequence>MESERQVHPLRINKSSSPVKMASAVPRPLSELSPMEKRRNSPSWHQPNNTSPKKAALNSDSSPFQSSPLETATSPRLFWQNQNSENMYFGTRTGSPSPTRRSSIERLQRASRVKNSNILALEQKQEYDPTRLPQIERPLSKVQGTSFRTSTSSGVQSPDPFEFDRSTSSTTVMSPGREQASPTKSSLSPSKFKSSFDREFDEGASMTDIDLPGSRSLHRHTKSVTFDAAPPQINEYEMATPDLSSIGTNSREGSYESMGDEYDDDVLYNPTHMDHHEDSFDASLEDTDKTPVVGPDDWRGDSPMVQGRPPFQWEGSPMPDAAPSLPELDRPQSKRSDSANSEHRPLPPLPGAGHTRSQSAGSAPDSPALSATAERMLGAHRSLPTPPAALASKSDIQNIGNGKMTLEERLKLMMLSDDSGAKSAAEQQRERRLRRANGRDRFGSPLSDSTIDIHEDHEADDTIGEISLLEDYEMPSRISRESIMRRVNGNKAFDRESDYNFSSPAPGSSPQRSPTRSPERQLPHDPDVPIPSTEDSMLDDIDEEEESSVIIHRPAADEYDDDSEMFESSMASELETPEPDAHQDNDYESNYSDQNDPVVQEVEAKQPEREEVTTPRATTSMQATVFGSTIPDLGPDTSHAAFSRDFESYMISEPEKTEPTEEKKPEAQVEIVEAEKTETEEVRPRTPDRRLSKPEYDGSGWGEPESDGEPATPESVIHRPVTDEEEEVPPPPEEPKESVSIPERVATVKASGSKLKTRVSNTPSDLAAMREARRQVSHEIPGVPPIPAKHQSRLSRDAPAEVPETQGDGYLDRHPSFKNRSLTLDLDLGLSLDQDFERRGYLMRQNTKLVTATDKDGDDARLARSVGNSPVKEQRPQSWVVEPWNGKRKSSARVRPSVPTGPVPPMPGQQSNATGLDQVNEEEQAEAAAPETGERGRLFVKVMGVKDLDLPIPKNERSWFSLTLDNGVHCVTTAWLELARNAPIGQEFELVVPNDLEFQLTLNVKLDKPAPIKLDNPSVKTAKPKTSTFSRVFASPKKRKEMEIRQREEEERNARQYRDSQARQRNAVPTAYELLSPLAAEDGSFGRSYVCLKDHESRCFGRPYMAEVACFNEWAVEEASFASSVKSKRGNATVVRRAPYPIGKLELQLLFVPRPKNTTEEDMPKSMNSCIRELKATEERLSRSWEGPLSQQGGDCPYWRRRYFKLVGTKLTAYHETTRQPRASINLSNAKRLIDDRRALTEKDTLVKGGKRRRSAFAEEEEGYMFVEEGFRIRFNNGEVIDFYADTSEDKEGWMKVLSDVIGRDDGAAEDETNGPRSRAKWCELVLKREEQLRRHVFGKSTRKDSCYDNLRISRNAWDTNLVKVNPEYLSVNWDASGGGAFAVIPLSERGKLPDQIPLFRGHTAVVLDTDWNPFNDRIVASASEDGKVFIWEVPQDFTLYTDAEEITDVSPVSKLAGHSRKVGQVLFNPAAENILASASGDFNIKIWDIATGQTPLALKHTDIVQSLTWNASGNLLATTSRDKKLRVWDVRQEKPIHEAPGHAGAKNSRAVWMGEHNRFATTGFSRMSERQIALWEPGRAEPIGGFTMVDSISGVCMPFWDDGSNCLYLAGKGDGNIRYYEYENDKFEYLSEYKSLEPQRGLAFMPRRGINVHENEVMKAYKTVNDAYIEPISFTVPRRAETFQADIFPPALGNKPAMSAQEWLDGKTDVPAKIDLESVYEGVAPKEVASDFKAPTKVESVPVSKPAPKPEQPKQEVPPPAAAARSPPPTMKEQKGSIAAMANKFADNEPEEEEEDADSSFEEISKPTRAPTQPTPKAEPKPAVAPAPAKVQTSAPAPAPAPVKASSPLRSPVQATTASSSAPTSTNGTETSLDQIKQLIESQTKLINSQNDTISKLSQEVQNLKMAVGSAGSSGSQDQSERIRQLELELEEARS</sequence>
<evidence type="ECO:0000313" key="13">
    <source>
        <dbReference type="EMBL" id="KAI6782164.1"/>
    </source>
</evidence>
<dbReference type="PANTHER" id="PTHR36100:SF1">
    <property type="entry name" value="BUD SITE SELECTION PROTEIN 4"/>
    <property type="match status" value="1"/>
</dbReference>
<dbReference type="GO" id="GO:0003779">
    <property type="term" value="F:actin binding"/>
    <property type="evidence" value="ECO:0007669"/>
    <property type="project" value="UniProtKB-KW"/>
</dbReference>
<dbReference type="CDD" id="cd13278">
    <property type="entry name" value="PH_Bud4"/>
    <property type="match status" value="1"/>
</dbReference>
<feature type="compositionally biased region" description="Polar residues" evidence="11">
    <location>
        <begin position="615"/>
        <end position="627"/>
    </location>
</feature>
<dbReference type="Pfam" id="PF08953">
    <property type="entry name" value="DUF1899"/>
    <property type="match status" value="1"/>
</dbReference>
<evidence type="ECO:0000256" key="9">
    <source>
        <dbReference type="ARBA" id="ARBA00062568"/>
    </source>
</evidence>
<feature type="compositionally biased region" description="Low complexity" evidence="11">
    <location>
        <begin position="1856"/>
        <end position="1867"/>
    </location>
</feature>
<feature type="compositionally biased region" description="Basic and acidic residues" evidence="11">
    <location>
        <begin position="853"/>
        <end position="862"/>
    </location>
</feature>
<dbReference type="Proteomes" id="UP001055219">
    <property type="component" value="Unassembled WGS sequence"/>
</dbReference>
<feature type="compositionally biased region" description="Low complexity" evidence="11">
    <location>
        <begin position="181"/>
        <end position="193"/>
    </location>
</feature>
<feature type="region of interest" description="Disordered" evidence="11">
    <location>
        <begin position="1"/>
        <end position="194"/>
    </location>
</feature>
<dbReference type="SMART" id="SM01166">
    <property type="entry name" value="DUF1899"/>
    <property type="match status" value="1"/>
</dbReference>
<dbReference type="InterPro" id="IPR001849">
    <property type="entry name" value="PH_domain"/>
</dbReference>
<dbReference type="SUPFAM" id="SSF50978">
    <property type="entry name" value="WD40 repeat-like"/>
    <property type="match status" value="1"/>
</dbReference>
<feature type="compositionally biased region" description="Basic and acidic residues" evidence="11">
    <location>
        <begin position="1045"/>
        <end position="1062"/>
    </location>
</feature>
<evidence type="ECO:0000256" key="5">
    <source>
        <dbReference type="ARBA" id="ARBA00022737"/>
    </source>
</evidence>
<dbReference type="GO" id="GO:0030479">
    <property type="term" value="C:actin cortical patch"/>
    <property type="evidence" value="ECO:0007669"/>
    <property type="project" value="UniProtKB-ARBA"/>
</dbReference>
<feature type="region of interest" description="Disordered" evidence="11">
    <location>
        <begin position="489"/>
        <end position="814"/>
    </location>
</feature>
<keyword evidence="2" id="KW-0597">Phosphoprotein</keyword>
<dbReference type="PROSITE" id="PS50082">
    <property type="entry name" value="WD_REPEATS_2"/>
    <property type="match status" value="3"/>
</dbReference>
<evidence type="ECO:0000256" key="8">
    <source>
        <dbReference type="ARBA" id="ARBA00023306"/>
    </source>
</evidence>
<feature type="repeat" description="WD" evidence="10">
    <location>
        <begin position="1456"/>
        <end position="1498"/>
    </location>
</feature>
<dbReference type="SMART" id="SM01167">
    <property type="entry name" value="DUF1900"/>
    <property type="match status" value="1"/>
</dbReference>
<organism evidence="13 14">
    <name type="scientific">Emericellopsis cladophorae</name>
    <dbReference type="NCBI Taxonomy" id="2686198"/>
    <lineage>
        <taxon>Eukaryota</taxon>
        <taxon>Fungi</taxon>
        <taxon>Dikarya</taxon>
        <taxon>Ascomycota</taxon>
        <taxon>Pezizomycotina</taxon>
        <taxon>Sordariomycetes</taxon>
        <taxon>Hypocreomycetidae</taxon>
        <taxon>Hypocreales</taxon>
        <taxon>Bionectriaceae</taxon>
        <taxon>Emericellopsis</taxon>
    </lineage>
</organism>
<feature type="compositionally biased region" description="Polar residues" evidence="11">
    <location>
        <begin position="588"/>
        <end position="597"/>
    </location>
</feature>
<dbReference type="InterPro" id="IPR036322">
    <property type="entry name" value="WD40_repeat_dom_sf"/>
</dbReference>
<feature type="region of interest" description="Disordered" evidence="11">
    <location>
        <begin position="417"/>
        <end position="458"/>
    </location>
</feature>
<feature type="compositionally biased region" description="Basic and acidic residues" evidence="11">
    <location>
        <begin position="517"/>
        <end position="527"/>
    </location>
</feature>
<feature type="compositionally biased region" description="Polar residues" evidence="11">
    <location>
        <begin position="142"/>
        <end position="156"/>
    </location>
</feature>
<dbReference type="InterPro" id="IPR012966">
    <property type="entry name" value="AHD"/>
</dbReference>
<keyword evidence="6" id="KW-0175">Coiled coil</keyword>
<evidence type="ECO:0000256" key="3">
    <source>
        <dbReference type="ARBA" id="ARBA00022574"/>
    </source>
</evidence>
<feature type="compositionally biased region" description="Polar residues" evidence="11">
    <location>
        <begin position="908"/>
        <end position="917"/>
    </location>
</feature>
<feature type="compositionally biased region" description="Polar residues" evidence="11">
    <location>
        <begin position="242"/>
        <end position="252"/>
    </location>
</feature>
<dbReference type="InterPro" id="IPR019775">
    <property type="entry name" value="WD40_repeat_CS"/>
</dbReference>
<dbReference type="GO" id="GO:0005525">
    <property type="term" value="F:GTP binding"/>
    <property type="evidence" value="ECO:0007669"/>
    <property type="project" value="TreeGrafter"/>
</dbReference>
<feature type="compositionally biased region" description="Basic and acidic residues" evidence="11">
    <location>
        <begin position="1920"/>
        <end position="1936"/>
    </location>
</feature>
<feature type="compositionally biased region" description="Polar residues" evidence="11">
    <location>
        <begin position="41"/>
        <end position="86"/>
    </location>
</feature>
<dbReference type="Pfam" id="PF16300">
    <property type="entry name" value="WD40_4"/>
    <property type="match status" value="1"/>
</dbReference>
<evidence type="ECO:0000256" key="4">
    <source>
        <dbReference type="ARBA" id="ARBA00022618"/>
    </source>
</evidence>
<dbReference type="InterPro" id="IPR011993">
    <property type="entry name" value="PH-like_dom_sf"/>
</dbReference>
<keyword evidence="14" id="KW-1185">Reference proteome</keyword>
<dbReference type="PANTHER" id="PTHR36100">
    <property type="entry name" value="BUD SITE SELECTION PROTEIN 4"/>
    <property type="match status" value="1"/>
</dbReference>
<feature type="compositionally biased region" description="Basic and acidic residues" evidence="11">
    <location>
        <begin position="768"/>
        <end position="777"/>
    </location>
</feature>